<dbReference type="RefSeq" id="WP_271712011.1">
    <property type="nucleotide sequence ID" value="NZ_AP024169.1"/>
</dbReference>
<dbReference type="EMBL" id="AP024169">
    <property type="protein sequence ID" value="BCN30851.1"/>
    <property type="molecule type" value="Genomic_DNA"/>
</dbReference>
<evidence type="ECO:0000259" key="1">
    <source>
        <dbReference type="Pfam" id="PF04389"/>
    </source>
</evidence>
<dbReference type="AlphaFoldDB" id="A0A7R7EL23"/>
<dbReference type="GO" id="GO:0006508">
    <property type="term" value="P:proteolysis"/>
    <property type="evidence" value="ECO:0007669"/>
    <property type="project" value="InterPro"/>
</dbReference>
<dbReference type="InterPro" id="IPR045175">
    <property type="entry name" value="M28_fam"/>
</dbReference>
<dbReference type="Gene3D" id="3.40.630.10">
    <property type="entry name" value="Zn peptidases"/>
    <property type="match status" value="1"/>
</dbReference>
<feature type="domain" description="Peptidase M28" evidence="1">
    <location>
        <begin position="45"/>
        <end position="248"/>
    </location>
</feature>
<dbReference type="PANTHER" id="PTHR12147">
    <property type="entry name" value="METALLOPEPTIDASE M28 FAMILY MEMBER"/>
    <property type="match status" value="1"/>
</dbReference>
<name>A0A7R7EL23_9FIRM</name>
<keyword evidence="3" id="KW-1185">Reference proteome</keyword>
<gene>
    <name evidence="2" type="ORF">bsdtb5_21460</name>
</gene>
<dbReference type="Pfam" id="PF04389">
    <property type="entry name" value="Peptidase_M28"/>
    <property type="match status" value="1"/>
</dbReference>
<dbReference type="Proteomes" id="UP000595897">
    <property type="component" value="Chromosome"/>
</dbReference>
<accession>A0A7R7EL23</accession>
<reference evidence="2 3" key="1">
    <citation type="submission" date="2020-11" db="EMBL/GenBank/DDBJ databases">
        <title>Draft genome sequencing of a Lachnospiraceae strain isolated from anoxic soil subjected to BSD treatment.</title>
        <authorList>
            <person name="Uek A."/>
            <person name="Tonouchi A."/>
        </authorList>
    </citation>
    <scope>NUCLEOTIDE SEQUENCE [LARGE SCALE GENOMIC DNA]</scope>
    <source>
        <strain evidence="2 3">TB5</strain>
    </source>
</reference>
<organism evidence="2 3">
    <name type="scientific">Anaeromicropila herbilytica</name>
    <dbReference type="NCBI Taxonomy" id="2785025"/>
    <lineage>
        <taxon>Bacteria</taxon>
        <taxon>Bacillati</taxon>
        <taxon>Bacillota</taxon>
        <taxon>Clostridia</taxon>
        <taxon>Lachnospirales</taxon>
        <taxon>Lachnospiraceae</taxon>
        <taxon>Anaeromicropila</taxon>
    </lineage>
</organism>
<dbReference type="KEGG" id="ahb:bsdtb5_21460"/>
<protein>
    <recommendedName>
        <fullName evidence="1">Peptidase M28 domain-containing protein</fullName>
    </recommendedName>
</protein>
<proteinExistence type="predicted"/>
<dbReference type="PANTHER" id="PTHR12147:SF26">
    <property type="entry name" value="PEPTIDASE M28 DOMAIN-CONTAINING PROTEIN"/>
    <property type="match status" value="1"/>
</dbReference>
<dbReference type="SUPFAM" id="SSF53187">
    <property type="entry name" value="Zn-dependent exopeptidases"/>
    <property type="match status" value="1"/>
</dbReference>
<dbReference type="GO" id="GO:0008235">
    <property type="term" value="F:metalloexopeptidase activity"/>
    <property type="evidence" value="ECO:0007669"/>
    <property type="project" value="InterPro"/>
</dbReference>
<evidence type="ECO:0000313" key="2">
    <source>
        <dbReference type="EMBL" id="BCN30851.1"/>
    </source>
</evidence>
<sequence length="264" mass="30280">MMNYVERIAMSNKEERFRNILKLLEESQLPYEVYHNKYGNHWVNNIIVPINRKNSDKRFVLSAHYDNLDGSTASNDNASGVAILIKLAQFMQKITLKNCYDIVFFDREEYEDRGSEQYIEHIGKENILGVINMDTCGFGDTIILGPEMNLSKKVFEFITKKTLEQHPLQLIKRTPGSDDRSFENENIPNLSIGIVPEEDISSILTIIDCEIDGRDPLSIIGLNPPTFVETTHNGIKDNIKYVSDSAMQIAYKFLKNLIELQNIN</sequence>
<dbReference type="InterPro" id="IPR007484">
    <property type="entry name" value="Peptidase_M28"/>
</dbReference>
<evidence type="ECO:0000313" key="3">
    <source>
        <dbReference type="Proteomes" id="UP000595897"/>
    </source>
</evidence>